<keyword evidence="3" id="KW-1185">Reference proteome</keyword>
<comment type="caution">
    <text evidence="2">The sequence shown here is derived from an EMBL/GenBank/DDBJ whole genome shotgun (WGS) entry which is preliminary data.</text>
</comment>
<gene>
    <name evidence="2" type="ORF">AB0E89_35790</name>
</gene>
<protein>
    <recommendedName>
        <fullName evidence="4">Integrase</fullName>
    </recommendedName>
</protein>
<dbReference type="InterPro" id="IPR011010">
    <property type="entry name" value="DNA_brk_join_enz"/>
</dbReference>
<keyword evidence="1" id="KW-0233">DNA recombination</keyword>
<dbReference type="RefSeq" id="WP_361707607.1">
    <property type="nucleotide sequence ID" value="NZ_JBEZVE010000023.1"/>
</dbReference>
<dbReference type="Proteomes" id="UP001550739">
    <property type="component" value="Unassembled WGS sequence"/>
</dbReference>
<dbReference type="SUPFAM" id="SSF56349">
    <property type="entry name" value="DNA breaking-rejoining enzymes"/>
    <property type="match status" value="1"/>
</dbReference>
<dbReference type="Gene3D" id="1.10.443.10">
    <property type="entry name" value="Intergrase catalytic core"/>
    <property type="match status" value="1"/>
</dbReference>
<dbReference type="EMBL" id="JBEZVE010000023">
    <property type="protein sequence ID" value="MEU3785845.1"/>
    <property type="molecule type" value="Genomic_DNA"/>
</dbReference>
<evidence type="ECO:0000313" key="3">
    <source>
        <dbReference type="Proteomes" id="UP001550739"/>
    </source>
</evidence>
<accession>A0ABV2ZTI0</accession>
<dbReference type="InterPro" id="IPR013762">
    <property type="entry name" value="Integrase-like_cat_sf"/>
</dbReference>
<evidence type="ECO:0000256" key="1">
    <source>
        <dbReference type="ARBA" id="ARBA00023172"/>
    </source>
</evidence>
<organism evidence="2 3">
    <name type="scientific">Streptomyces sp. 900129855</name>
    <dbReference type="NCBI Taxonomy" id="3155129"/>
    <lineage>
        <taxon>Bacteria</taxon>
        <taxon>Bacillati</taxon>
        <taxon>Actinomycetota</taxon>
        <taxon>Actinomycetes</taxon>
        <taxon>Kitasatosporales</taxon>
        <taxon>Streptomycetaceae</taxon>
        <taxon>Streptomyces</taxon>
    </lineage>
</organism>
<name>A0ABV2ZTI0_9ACTN</name>
<evidence type="ECO:0008006" key="4">
    <source>
        <dbReference type="Google" id="ProtNLM"/>
    </source>
</evidence>
<reference evidence="2 3" key="1">
    <citation type="submission" date="2024-06" db="EMBL/GenBank/DDBJ databases">
        <title>The Natural Products Discovery Center: Release of the First 8490 Sequenced Strains for Exploring Actinobacteria Biosynthetic Diversity.</title>
        <authorList>
            <person name="Kalkreuter E."/>
            <person name="Kautsar S.A."/>
            <person name="Yang D."/>
            <person name="Bader C.D."/>
            <person name="Teijaro C.N."/>
            <person name="Fluegel L."/>
            <person name="Davis C.M."/>
            <person name="Simpson J.R."/>
            <person name="Lauterbach L."/>
            <person name="Steele A.D."/>
            <person name="Gui C."/>
            <person name="Meng S."/>
            <person name="Li G."/>
            <person name="Viehrig K."/>
            <person name="Ye F."/>
            <person name="Su P."/>
            <person name="Kiefer A.F."/>
            <person name="Nichols A."/>
            <person name="Cepeda A.J."/>
            <person name="Yan W."/>
            <person name="Fan B."/>
            <person name="Jiang Y."/>
            <person name="Adhikari A."/>
            <person name="Zheng C.-J."/>
            <person name="Schuster L."/>
            <person name="Cowan T.M."/>
            <person name="Smanski M.J."/>
            <person name="Chevrette M.G."/>
            <person name="De Carvalho L.P.S."/>
            <person name="Shen B."/>
        </authorList>
    </citation>
    <scope>NUCLEOTIDE SEQUENCE [LARGE SCALE GENOMIC DNA]</scope>
    <source>
        <strain evidence="2 3">NPDC033843</strain>
    </source>
</reference>
<proteinExistence type="predicted"/>
<sequence length="451" mass="48935">MGEQFPPGFADPVQVAEHLDAKGSFLPDDPLLDVSLDSIARDAGRSAFPPRDLPALRPVLLEALEAVGVQEPWGRQAEVVERADGHGDVPWTAPLGEDQVRTLANQLRTACAIVTAAVSGMRLSELAELAVGCRREEEPVPGLVRYRLASKVIKGQPHGGMDDEWVVTEEVHQAIGVAEYLADTDEPGTTLFGSISFNVLYPRFRRWVNGPSGERLGLSPIPEGPLNLRMLRRTLAVELAYRPGGVLATKIALKHVSVATTEGYANRPSGAQGRLLAEVGVEEQQRNLELTLTEYEKHRQGIQPSGPGARDLLAFFESVDGVLDEQDKTAPRVVLNDQQIRTILAKRASTLHLGVANYCWFTDPARALCLKLAGTPNADKPLIGMCDSARCPQATHHSCHRPVWASSAENKKVFIGGIGRGHTVEKARLQAGLDRDLRVLDEIDAANGPEV</sequence>
<evidence type="ECO:0000313" key="2">
    <source>
        <dbReference type="EMBL" id="MEU3785845.1"/>
    </source>
</evidence>